<evidence type="ECO:0000256" key="1">
    <source>
        <dbReference type="SAM" id="Phobius"/>
    </source>
</evidence>
<gene>
    <name evidence="2" type="ORF">SERLA73DRAFT_47685</name>
</gene>
<proteinExistence type="predicted"/>
<dbReference type="OrthoDB" id="3265433at2759"/>
<sequence>NATGLCNTALSWFWSMDLKGDTSQQTWISEYMCLGLWLYWLRQKVMYNRWIEENILVCLKMKWTVQ</sequence>
<name>F8PLJ8_SERL3</name>
<dbReference type="HOGENOM" id="CLU_003703_9_1_1"/>
<evidence type="ECO:0000313" key="3">
    <source>
        <dbReference type="Proteomes" id="UP000008063"/>
    </source>
</evidence>
<reference evidence="3" key="1">
    <citation type="journal article" date="2011" name="Science">
        <title>The plant cell wall-decomposing machinery underlies the functional diversity of forest fungi.</title>
        <authorList>
            <person name="Eastwood D.C."/>
            <person name="Floudas D."/>
            <person name="Binder M."/>
            <person name="Majcherczyk A."/>
            <person name="Schneider P."/>
            <person name="Aerts A."/>
            <person name="Asiegbu F.O."/>
            <person name="Baker S.E."/>
            <person name="Barry K."/>
            <person name="Bendiksby M."/>
            <person name="Blumentritt M."/>
            <person name="Coutinho P.M."/>
            <person name="Cullen D."/>
            <person name="de Vries R.P."/>
            <person name="Gathman A."/>
            <person name="Goodell B."/>
            <person name="Henrissat B."/>
            <person name="Ihrmark K."/>
            <person name="Kauserud H."/>
            <person name="Kohler A."/>
            <person name="LaButti K."/>
            <person name="Lapidus A."/>
            <person name="Lavin J.L."/>
            <person name="Lee Y.-H."/>
            <person name="Lindquist E."/>
            <person name="Lilly W."/>
            <person name="Lucas S."/>
            <person name="Morin E."/>
            <person name="Murat C."/>
            <person name="Oguiza J.A."/>
            <person name="Park J."/>
            <person name="Pisabarro A.G."/>
            <person name="Riley R."/>
            <person name="Rosling A."/>
            <person name="Salamov A."/>
            <person name="Schmidt O."/>
            <person name="Schmutz J."/>
            <person name="Skrede I."/>
            <person name="Stenlid J."/>
            <person name="Wiebenga A."/>
            <person name="Xie X."/>
            <person name="Kuees U."/>
            <person name="Hibbett D.S."/>
            <person name="Hoffmeister D."/>
            <person name="Hoegberg N."/>
            <person name="Martin F."/>
            <person name="Grigoriev I.V."/>
            <person name="Watkinson S.C."/>
        </authorList>
    </citation>
    <scope>NUCLEOTIDE SEQUENCE [LARGE SCALE GENOMIC DNA]</scope>
    <source>
        <strain evidence="3">strain S7.3</strain>
    </source>
</reference>
<dbReference type="EMBL" id="GL945476">
    <property type="protein sequence ID" value="EGO02480.1"/>
    <property type="molecule type" value="Genomic_DNA"/>
</dbReference>
<dbReference type="AlphaFoldDB" id="F8PLJ8"/>
<dbReference type="Proteomes" id="UP000008063">
    <property type="component" value="Unassembled WGS sequence"/>
</dbReference>
<keyword evidence="1" id="KW-0472">Membrane</keyword>
<protein>
    <submittedName>
        <fullName evidence="2">Uncharacterized protein</fullName>
    </submittedName>
</protein>
<keyword evidence="1" id="KW-1133">Transmembrane helix</keyword>
<organism evidence="3">
    <name type="scientific">Serpula lacrymans var. lacrymans (strain S7.3)</name>
    <name type="common">Dry rot fungus</name>
    <dbReference type="NCBI Taxonomy" id="936435"/>
    <lineage>
        <taxon>Eukaryota</taxon>
        <taxon>Fungi</taxon>
        <taxon>Dikarya</taxon>
        <taxon>Basidiomycota</taxon>
        <taxon>Agaricomycotina</taxon>
        <taxon>Agaricomycetes</taxon>
        <taxon>Agaricomycetidae</taxon>
        <taxon>Boletales</taxon>
        <taxon>Coniophorineae</taxon>
        <taxon>Serpulaceae</taxon>
        <taxon>Serpula</taxon>
    </lineage>
</organism>
<keyword evidence="3" id="KW-1185">Reference proteome</keyword>
<feature type="transmembrane region" description="Helical" evidence="1">
    <location>
        <begin position="24"/>
        <end position="41"/>
    </location>
</feature>
<feature type="non-terminal residue" evidence="2">
    <location>
        <position position="1"/>
    </location>
</feature>
<keyword evidence="1" id="KW-0812">Transmembrane</keyword>
<dbReference type="InParanoid" id="F8PLJ8"/>
<accession>F8PLJ8</accession>
<evidence type="ECO:0000313" key="2">
    <source>
        <dbReference type="EMBL" id="EGO02480.1"/>
    </source>
</evidence>